<feature type="non-terminal residue" evidence="3">
    <location>
        <position position="1"/>
    </location>
</feature>
<feature type="transmembrane region" description="Helical" evidence="1">
    <location>
        <begin position="80"/>
        <end position="99"/>
    </location>
</feature>
<gene>
    <name evidence="3" type="ORF">METZ01_LOCUS485843</name>
</gene>
<keyword evidence="1" id="KW-1133">Transmembrane helix</keyword>
<dbReference type="GO" id="GO:0022857">
    <property type="term" value="F:transmembrane transporter activity"/>
    <property type="evidence" value="ECO:0007669"/>
    <property type="project" value="InterPro"/>
</dbReference>
<dbReference type="Gene3D" id="1.20.1250.20">
    <property type="entry name" value="MFS general substrate transporter like domains"/>
    <property type="match status" value="1"/>
</dbReference>
<evidence type="ECO:0000313" key="3">
    <source>
        <dbReference type="EMBL" id="SVE32989.1"/>
    </source>
</evidence>
<feature type="transmembrane region" description="Helical" evidence="1">
    <location>
        <begin position="12"/>
        <end position="33"/>
    </location>
</feature>
<feature type="transmembrane region" description="Helical" evidence="1">
    <location>
        <begin position="105"/>
        <end position="130"/>
    </location>
</feature>
<evidence type="ECO:0000256" key="1">
    <source>
        <dbReference type="SAM" id="Phobius"/>
    </source>
</evidence>
<dbReference type="Pfam" id="PF07690">
    <property type="entry name" value="MFS_1"/>
    <property type="match status" value="1"/>
</dbReference>
<feature type="transmembrane region" description="Helical" evidence="1">
    <location>
        <begin position="169"/>
        <end position="191"/>
    </location>
</feature>
<feature type="transmembrane region" description="Helical" evidence="1">
    <location>
        <begin position="53"/>
        <end position="73"/>
    </location>
</feature>
<feature type="transmembrane region" description="Helical" evidence="1">
    <location>
        <begin position="142"/>
        <end position="163"/>
    </location>
</feature>
<dbReference type="SUPFAM" id="SSF103473">
    <property type="entry name" value="MFS general substrate transporter"/>
    <property type="match status" value="1"/>
</dbReference>
<organism evidence="3">
    <name type="scientific">marine metagenome</name>
    <dbReference type="NCBI Taxonomy" id="408172"/>
    <lineage>
        <taxon>unclassified sequences</taxon>
        <taxon>metagenomes</taxon>
        <taxon>ecological metagenomes</taxon>
    </lineage>
</organism>
<keyword evidence="1" id="KW-0812">Transmembrane</keyword>
<dbReference type="InterPro" id="IPR036259">
    <property type="entry name" value="MFS_trans_sf"/>
</dbReference>
<proteinExistence type="predicted"/>
<feature type="domain" description="Major facilitator superfamily (MFS) profile" evidence="2">
    <location>
        <begin position="15"/>
        <end position="240"/>
    </location>
</feature>
<name>A0A383CLR1_9ZZZZ</name>
<keyword evidence="1" id="KW-0472">Membrane</keyword>
<dbReference type="PANTHER" id="PTHR11360">
    <property type="entry name" value="MONOCARBOXYLATE TRANSPORTER"/>
    <property type="match status" value="1"/>
</dbReference>
<dbReference type="EMBL" id="UINC01209808">
    <property type="protein sequence ID" value="SVE32989.1"/>
    <property type="molecule type" value="Genomic_DNA"/>
</dbReference>
<accession>A0A383CLR1</accession>
<protein>
    <recommendedName>
        <fullName evidence="2">Major facilitator superfamily (MFS) profile domain-containing protein</fullName>
    </recommendedName>
</protein>
<dbReference type="PANTHER" id="PTHR11360:SF284">
    <property type="entry name" value="EG:103B4.3 PROTEIN-RELATED"/>
    <property type="match status" value="1"/>
</dbReference>
<dbReference type="InterPro" id="IPR020846">
    <property type="entry name" value="MFS_dom"/>
</dbReference>
<reference evidence="3" key="1">
    <citation type="submission" date="2018-05" db="EMBL/GenBank/DDBJ databases">
        <authorList>
            <person name="Lanie J.A."/>
            <person name="Ng W.-L."/>
            <person name="Kazmierczak K.M."/>
            <person name="Andrzejewski T.M."/>
            <person name="Davidsen T.M."/>
            <person name="Wayne K.J."/>
            <person name="Tettelin H."/>
            <person name="Glass J.I."/>
            <person name="Rusch D."/>
            <person name="Podicherti R."/>
            <person name="Tsui H.-C.T."/>
            <person name="Winkler M.E."/>
        </authorList>
    </citation>
    <scope>NUCLEOTIDE SEQUENCE</scope>
</reference>
<dbReference type="PROSITE" id="PS50850">
    <property type="entry name" value="MFS"/>
    <property type="match status" value="1"/>
</dbReference>
<dbReference type="AlphaFoldDB" id="A0A383CLR1"/>
<dbReference type="InterPro" id="IPR011701">
    <property type="entry name" value="MFS"/>
</dbReference>
<evidence type="ECO:0000259" key="2">
    <source>
        <dbReference type="PROSITE" id="PS50850"/>
    </source>
</evidence>
<feature type="non-terminal residue" evidence="3">
    <location>
        <position position="240"/>
    </location>
</feature>
<dbReference type="InterPro" id="IPR050327">
    <property type="entry name" value="Proton-linked_MCT"/>
</dbReference>
<sequence length="240" mass="26012">EKKPSPRIFHGWYIVATVILTGTFLGGFQSYAFSFFFLPISEDLGLNRTSTSGVLTLRALIMSVLALPVGLFLDKYGARVLMVMGIIIGGMATISMYWVNSLWAFYLAMGVGRTLGVATAAGEVGTTTVAKWFVRKRGRAMAFATMGTPMAGIILPGLTVFLIDSVGWRAAFAAYGLCLIVILLLPAYLFIRRMPEDMGLLPDGATPDGGNNLATDYHQDQPSSDEPIWTMPQAIRTPSL</sequence>